<evidence type="ECO:0000256" key="1">
    <source>
        <dbReference type="SAM" id="MobiDB-lite"/>
    </source>
</evidence>
<feature type="compositionally biased region" description="Polar residues" evidence="1">
    <location>
        <begin position="11"/>
        <end position="27"/>
    </location>
</feature>
<organism evidence="2 3">
    <name type="scientific">Pseudoxanthomonas kaohsiungensis</name>
    <dbReference type="NCBI Taxonomy" id="283923"/>
    <lineage>
        <taxon>Bacteria</taxon>
        <taxon>Pseudomonadati</taxon>
        <taxon>Pseudomonadota</taxon>
        <taxon>Gammaproteobacteria</taxon>
        <taxon>Lysobacterales</taxon>
        <taxon>Lysobacteraceae</taxon>
        <taxon>Pseudoxanthomonas</taxon>
    </lineage>
</organism>
<evidence type="ECO:0000313" key="3">
    <source>
        <dbReference type="Proteomes" id="UP001597033"/>
    </source>
</evidence>
<sequence>MSKVTRMHPVSSGQASTEAANETSPSESVVDAVAAGPAQPQVPGFLAALQASATSGSDDLEDPEEGFGPPDVGSPDAEGHAPEVAAVEPVPAKPELSQIEQQTAAMLALLESQLLRIDIAGIARRDPEALDHWDQVRTDAASVDRVADGVEALAAKHLTPKLAAELAAGLSMAADHRQKQHKESLAGQLDRDPRQLAGHGGNGSAIGSAIDAVVRSPLTLLSAGGAMFKAGMQAAGGAMDRRRKTAFDVLGGQVKSVAADIESDAQWLRAHGLEQVVTEMKASGLAPSEAVGQMHRGGKLERLGLELKGLMAEPDVIERMERLSSNVSKFGVKAERYAKAGPAADRDSNELLGPQLEKLEGALEGLPAVDAEGNFSLMSKKLSDVAEKIRELVERMVNKIMPGR</sequence>
<proteinExistence type="predicted"/>
<gene>
    <name evidence="2" type="ORF">ACFQ2N_12400</name>
</gene>
<dbReference type="RefSeq" id="WP_162377128.1">
    <property type="nucleotide sequence ID" value="NZ_JBHTKN010000008.1"/>
</dbReference>
<protein>
    <submittedName>
        <fullName evidence="2">Uncharacterized protein</fullName>
    </submittedName>
</protein>
<feature type="region of interest" description="Disordered" evidence="1">
    <location>
        <begin position="48"/>
        <end position="81"/>
    </location>
</feature>
<evidence type="ECO:0000313" key="2">
    <source>
        <dbReference type="EMBL" id="MFD1043145.1"/>
    </source>
</evidence>
<keyword evidence="3" id="KW-1185">Reference proteome</keyword>
<feature type="region of interest" description="Disordered" evidence="1">
    <location>
        <begin position="1"/>
        <end position="36"/>
    </location>
</feature>
<comment type="caution">
    <text evidence="2">The sequence shown here is derived from an EMBL/GenBank/DDBJ whole genome shotgun (WGS) entry which is preliminary data.</text>
</comment>
<accession>A0ABW3LZ23</accession>
<name>A0ABW3LZ23_9GAMM</name>
<dbReference type="Proteomes" id="UP001597033">
    <property type="component" value="Unassembled WGS sequence"/>
</dbReference>
<feature type="region of interest" description="Disordered" evidence="1">
    <location>
        <begin position="173"/>
        <end position="202"/>
    </location>
</feature>
<dbReference type="EMBL" id="JBHTKN010000008">
    <property type="protein sequence ID" value="MFD1043145.1"/>
    <property type="molecule type" value="Genomic_DNA"/>
</dbReference>
<reference evidence="3" key="1">
    <citation type="journal article" date="2019" name="Int. J. Syst. Evol. Microbiol.">
        <title>The Global Catalogue of Microorganisms (GCM) 10K type strain sequencing project: providing services to taxonomists for standard genome sequencing and annotation.</title>
        <authorList>
            <consortium name="The Broad Institute Genomics Platform"/>
            <consortium name="The Broad Institute Genome Sequencing Center for Infectious Disease"/>
            <person name="Wu L."/>
            <person name="Ma J."/>
        </authorList>
    </citation>
    <scope>NUCLEOTIDE SEQUENCE [LARGE SCALE GENOMIC DNA]</scope>
    <source>
        <strain evidence="3">CCUG 55854</strain>
    </source>
</reference>
<feature type="compositionally biased region" description="Basic and acidic residues" evidence="1">
    <location>
        <begin position="174"/>
        <end position="194"/>
    </location>
</feature>